<protein>
    <submittedName>
        <fullName evidence="2">Amidohydrolase family protein</fullName>
    </submittedName>
</protein>
<dbReference type="InterPro" id="IPR013108">
    <property type="entry name" value="Amidohydro_3"/>
</dbReference>
<dbReference type="PANTHER" id="PTHR22642:SF2">
    <property type="entry name" value="PROTEIN LONG AFTER FAR-RED 3"/>
    <property type="match status" value="1"/>
</dbReference>
<name>A0A9D2J5Z8_9MICO</name>
<organism evidence="2 3">
    <name type="scientific">Candidatus Ruania gallistercoris</name>
    <dbReference type="NCBI Taxonomy" id="2838746"/>
    <lineage>
        <taxon>Bacteria</taxon>
        <taxon>Bacillati</taxon>
        <taxon>Actinomycetota</taxon>
        <taxon>Actinomycetes</taxon>
        <taxon>Micrococcales</taxon>
        <taxon>Ruaniaceae</taxon>
        <taxon>Ruania</taxon>
    </lineage>
</organism>
<evidence type="ECO:0000259" key="1">
    <source>
        <dbReference type="Pfam" id="PF07969"/>
    </source>
</evidence>
<gene>
    <name evidence="2" type="ORF">H9815_19205</name>
</gene>
<dbReference type="PANTHER" id="PTHR22642">
    <property type="entry name" value="IMIDAZOLONEPROPIONASE"/>
    <property type="match status" value="1"/>
</dbReference>
<comment type="caution">
    <text evidence="2">The sequence shown here is derived from an EMBL/GenBank/DDBJ whole genome shotgun (WGS) entry which is preliminary data.</text>
</comment>
<feature type="domain" description="Amidohydrolase 3" evidence="1">
    <location>
        <begin position="53"/>
        <end position="493"/>
    </location>
</feature>
<evidence type="ECO:0000313" key="2">
    <source>
        <dbReference type="EMBL" id="HIZ37911.1"/>
    </source>
</evidence>
<dbReference type="EMBL" id="DXBY01000328">
    <property type="protein sequence ID" value="HIZ37911.1"/>
    <property type="molecule type" value="Genomic_DNA"/>
</dbReference>
<dbReference type="SUPFAM" id="SSF51338">
    <property type="entry name" value="Composite domain of metallo-dependent hydrolases"/>
    <property type="match status" value="1"/>
</dbReference>
<accession>A0A9D2J5Z8</accession>
<dbReference type="GO" id="GO:0016810">
    <property type="term" value="F:hydrolase activity, acting on carbon-nitrogen (but not peptide) bonds"/>
    <property type="evidence" value="ECO:0007669"/>
    <property type="project" value="InterPro"/>
</dbReference>
<dbReference type="Proteomes" id="UP000824037">
    <property type="component" value="Unassembled WGS sequence"/>
</dbReference>
<dbReference type="Pfam" id="PF07969">
    <property type="entry name" value="Amidohydro_3"/>
    <property type="match status" value="1"/>
</dbReference>
<dbReference type="AlphaFoldDB" id="A0A9D2J5Z8"/>
<dbReference type="Gene3D" id="3.10.310.70">
    <property type="match status" value="1"/>
</dbReference>
<dbReference type="InterPro" id="IPR032466">
    <property type="entry name" value="Metal_Hydrolase"/>
</dbReference>
<dbReference type="InterPro" id="IPR011059">
    <property type="entry name" value="Metal-dep_hydrolase_composite"/>
</dbReference>
<dbReference type="Gene3D" id="3.20.20.140">
    <property type="entry name" value="Metal-dependent hydrolases"/>
    <property type="match status" value="1"/>
</dbReference>
<evidence type="ECO:0000313" key="3">
    <source>
        <dbReference type="Proteomes" id="UP000824037"/>
    </source>
</evidence>
<dbReference type="Gene3D" id="2.30.40.10">
    <property type="entry name" value="Urease, subunit C, domain 1"/>
    <property type="match status" value="1"/>
</dbReference>
<proteinExistence type="predicted"/>
<reference evidence="2" key="2">
    <citation type="submission" date="2021-04" db="EMBL/GenBank/DDBJ databases">
        <authorList>
            <person name="Gilroy R."/>
        </authorList>
    </citation>
    <scope>NUCLEOTIDE SEQUENCE</scope>
    <source>
        <strain evidence="2">ChiGjej4B4-7305</strain>
    </source>
</reference>
<dbReference type="SUPFAM" id="SSF51556">
    <property type="entry name" value="Metallo-dependent hydrolases"/>
    <property type="match status" value="1"/>
</dbReference>
<sequence length="495" mass="52678">MRTPAPLQRIEGARLLGPELSRQEQLVDLTLAGGRVQSVQPARGRTGSTAEGVLAAEGAWVMPGLWDAHTHPTDWAASRHRLDLSGCTDRAQVLAVVRAAVDARGTGDTDELVGTGLRHATWTQRPEVGLLDAVTGSVPTALISTDMHSAWFNSAALRHYQLTEPDEGLVAEGPWFAVMPQVGAADEERRDQWVIEAGRAAAALGVVGIADFDPGAGHAAWRRRVAAGFDAHRVQASVWADRMDEAIGAGLRTGDALPGGAGLVTMGRLKVISDGSLNTRTAWCHDPFTDGGQGAPNLTAAELTEVMARAAAAGIESSIHAIGDRAVTVALDAFARTGARGRIEHAQLVTDADVARMARLGVRASVQPGHTVDDRDLVDRLWADQAPRAYRFADLHRAGVALDLGSDAPVTPLDPWLAISAAVHRTDDHRPPWYPQQRLDLATALRASWGPVTEIRAGGPADLVLLDRHPDSLLAPDRARPRVLATLCAGRLTHH</sequence>
<reference evidence="2" key="1">
    <citation type="journal article" date="2021" name="PeerJ">
        <title>Extensive microbial diversity within the chicken gut microbiome revealed by metagenomics and culture.</title>
        <authorList>
            <person name="Gilroy R."/>
            <person name="Ravi A."/>
            <person name="Getino M."/>
            <person name="Pursley I."/>
            <person name="Horton D.L."/>
            <person name="Alikhan N.F."/>
            <person name="Baker D."/>
            <person name="Gharbi K."/>
            <person name="Hall N."/>
            <person name="Watson M."/>
            <person name="Adriaenssens E.M."/>
            <person name="Foster-Nyarko E."/>
            <person name="Jarju S."/>
            <person name="Secka A."/>
            <person name="Antonio M."/>
            <person name="Oren A."/>
            <person name="Chaudhuri R.R."/>
            <person name="La Ragione R."/>
            <person name="Hildebrand F."/>
            <person name="Pallen M.J."/>
        </authorList>
    </citation>
    <scope>NUCLEOTIDE SEQUENCE</scope>
    <source>
        <strain evidence="2">ChiGjej4B4-7305</strain>
    </source>
</reference>